<protein>
    <submittedName>
        <fullName evidence="4">Uncharacterized protein</fullName>
    </submittedName>
</protein>
<dbReference type="PROSITE" id="PS51419">
    <property type="entry name" value="RAB"/>
    <property type="match status" value="1"/>
</dbReference>
<dbReference type="GO" id="GO:0003924">
    <property type="term" value="F:GTPase activity"/>
    <property type="evidence" value="ECO:0007669"/>
    <property type="project" value="InterPro"/>
</dbReference>
<dbReference type="FunFam" id="3.40.50.300:FF:000808">
    <property type="entry name" value="Small GTP-binding protein, putative"/>
    <property type="match status" value="1"/>
</dbReference>
<dbReference type="Gene3D" id="3.40.50.300">
    <property type="entry name" value="P-loop containing nucleotide triphosphate hydrolases"/>
    <property type="match status" value="1"/>
</dbReference>
<name>A0AAN9C0B9_9CAEN</name>
<dbReference type="SMART" id="SM00174">
    <property type="entry name" value="RHO"/>
    <property type="match status" value="1"/>
</dbReference>
<dbReference type="SMART" id="SM00173">
    <property type="entry name" value="RAS"/>
    <property type="match status" value="1"/>
</dbReference>
<dbReference type="GO" id="GO:0005525">
    <property type="term" value="F:GTP binding"/>
    <property type="evidence" value="ECO:0007669"/>
    <property type="project" value="InterPro"/>
</dbReference>
<evidence type="ECO:0000256" key="3">
    <source>
        <dbReference type="SAM" id="MobiDB-lite"/>
    </source>
</evidence>
<dbReference type="Pfam" id="PF00071">
    <property type="entry name" value="Ras"/>
    <property type="match status" value="1"/>
</dbReference>
<dbReference type="AlphaFoldDB" id="A0AAN9C0B9"/>
<comment type="caution">
    <text evidence="4">The sequence shown here is derived from an EMBL/GenBank/DDBJ whole genome shotgun (WGS) entry which is preliminary data.</text>
</comment>
<evidence type="ECO:0000256" key="2">
    <source>
        <dbReference type="ARBA" id="ARBA00022741"/>
    </source>
</evidence>
<accession>A0AAN9C0B9</accession>
<gene>
    <name evidence="4" type="ORF">V1264_000920</name>
</gene>
<dbReference type="PROSITE" id="PS51421">
    <property type="entry name" value="RAS"/>
    <property type="match status" value="1"/>
</dbReference>
<dbReference type="Proteomes" id="UP001374579">
    <property type="component" value="Unassembled WGS sequence"/>
</dbReference>
<feature type="compositionally biased region" description="Polar residues" evidence="3">
    <location>
        <begin position="192"/>
        <end position="202"/>
    </location>
</feature>
<evidence type="ECO:0000313" key="4">
    <source>
        <dbReference type="EMBL" id="KAK7114957.1"/>
    </source>
</evidence>
<evidence type="ECO:0000256" key="1">
    <source>
        <dbReference type="ARBA" id="ARBA00006270"/>
    </source>
</evidence>
<proteinExistence type="inferred from homology"/>
<dbReference type="InterPro" id="IPR001806">
    <property type="entry name" value="Small_GTPase"/>
</dbReference>
<dbReference type="SUPFAM" id="SSF52540">
    <property type="entry name" value="P-loop containing nucleoside triphosphate hydrolases"/>
    <property type="match status" value="1"/>
</dbReference>
<dbReference type="InterPro" id="IPR005225">
    <property type="entry name" value="Small_GTP-bd"/>
</dbReference>
<dbReference type="SMART" id="SM00175">
    <property type="entry name" value="RAB"/>
    <property type="match status" value="1"/>
</dbReference>
<keyword evidence="5" id="KW-1185">Reference proteome</keyword>
<comment type="similarity">
    <text evidence="1">Belongs to the small GTPase superfamily. Rab family.</text>
</comment>
<feature type="compositionally biased region" description="Gly residues" evidence="3">
    <location>
        <begin position="216"/>
        <end position="225"/>
    </location>
</feature>
<reference evidence="4 5" key="1">
    <citation type="submission" date="2024-02" db="EMBL/GenBank/DDBJ databases">
        <title>Chromosome-scale genome assembly of the rough periwinkle Littorina saxatilis.</title>
        <authorList>
            <person name="De Jode A."/>
            <person name="Faria R."/>
            <person name="Formenti G."/>
            <person name="Sims Y."/>
            <person name="Smith T.P."/>
            <person name="Tracey A."/>
            <person name="Wood J.M.D."/>
            <person name="Zagrodzka Z.B."/>
            <person name="Johannesson K."/>
            <person name="Butlin R.K."/>
            <person name="Leder E.H."/>
        </authorList>
    </citation>
    <scope>NUCLEOTIDE SEQUENCE [LARGE SCALE GENOMIC DNA]</scope>
    <source>
        <strain evidence="4">Snail1</strain>
        <tissue evidence="4">Muscle</tissue>
    </source>
</reference>
<feature type="region of interest" description="Disordered" evidence="3">
    <location>
        <begin position="188"/>
        <end position="245"/>
    </location>
</feature>
<dbReference type="InterPro" id="IPR027417">
    <property type="entry name" value="P-loop_NTPase"/>
</dbReference>
<dbReference type="PANTHER" id="PTHR47978">
    <property type="match status" value="1"/>
</dbReference>
<sequence length="245" mass="26418">MAMAGGYQRNAPGDGEFSRMQMRDVKVCLLGDSGVGKSSIVMRFVTGTYRPALESTIGASFMSKSLIVDGTGYRFQIWDTAGQEKFRSLAPMYYRGAAAAVIVYDVTRPHTYKSVKGWIQELRSFGPQDIVIAIAGNKCDLEDLREVTEKEAQEYASSIGAIFGETSAMTAVNVEEMFTALARQLPPEEVTSHTGSTINLRRQASKQDPKKKRSCCGGGGGGSPSGQGSLSHGAEPSRRQGNRLA</sequence>
<dbReference type="SMART" id="SM00176">
    <property type="entry name" value="RAN"/>
    <property type="match status" value="1"/>
</dbReference>
<organism evidence="4 5">
    <name type="scientific">Littorina saxatilis</name>
    <dbReference type="NCBI Taxonomy" id="31220"/>
    <lineage>
        <taxon>Eukaryota</taxon>
        <taxon>Metazoa</taxon>
        <taxon>Spiralia</taxon>
        <taxon>Lophotrochozoa</taxon>
        <taxon>Mollusca</taxon>
        <taxon>Gastropoda</taxon>
        <taxon>Caenogastropoda</taxon>
        <taxon>Littorinimorpha</taxon>
        <taxon>Littorinoidea</taxon>
        <taxon>Littorinidae</taxon>
        <taxon>Littorina</taxon>
    </lineage>
</organism>
<dbReference type="NCBIfam" id="TIGR00231">
    <property type="entry name" value="small_GTP"/>
    <property type="match status" value="1"/>
</dbReference>
<keyword evidence="2" id="KW-0547">Nucleotide-binding</keyword>
<dbReference type="CDD" id="cd01860">
    <property type="entry name" value="Rab5_related"/>
    <property type="match status" value="1"/>
</dbReference>
<evidence type="ECO:0000313" key="5">
    <source>
        <dbReference type="Proteomes" id="UP001374579"/>
    </source>
</evidence>
<dbReference type="PRINTS" id="PR00449">
    <property type="entry name" value="RASTRNSFRMNG"/>
</dbReference>
<dbReference type="EMBL" id="JBAMIC010000001">
    <property type="protein sequence ID" value="KAK7114957.1"/>
    <property type="molecule type" value="Genomic_DNA"/>
</dbReference>